<feature type="domain" description="PknH-like extracellular" evidence="3">
    <location>
        <begin position="59"/>
        <end position="247"/>
    </location>
</feature>
<keyword evidence="2" id="KW-1133">Transmembrane helix</keyword>
<gene>
    <name evidence="4" type="ORF">KIH27_22175</name>
</gene>
<dbReference type="RefSeq" id="WP_214095095.1">
    <property type="nucleotide sequence ID" value="NZ_JAHCLR010000132.1"/>
</dbReference>
<accession>A0ABS5RPS0</accession>
<organism evidence="4 5">
    <name type="scientific">Mycolicibacter acidiphilus</name>
    <dbReference type="NCBI Taxonomy" id="2835306"/>
    <lineage>
        <taxon>Bacteria</taxon>
        <taxon>Bacillati</taxon>
        <taxon>Actinomycetota</taxon>
        <taxon>Actinomycetes</taxon>
        <taxon>Mycobacteriales</taxon>
        <taxon>Mycobacteriaceae</taxon>
        <taxon>Mycolicibacter</taxon>
    </lineage>
</organism>
<feature type="transmembrane region" description="Helical" evidence="2">
    <location>
        <begin position="6"/>
        <end position="26"/>
    </location>
</feature>
<evidence type="ECO:0000256" key="2">
    <source>
        <dbReference type="SAM" id="Phobius"/>
    </source>
</evidence>
<keyword evidence="2" id="KW-0472">Membrane</keyword>
<evidence type="ECO:0000313" key="5">
    <source>
        <dbReference type="Proteomes" id="UP001519535"/>
    </source>
</evidence>
<protein>
    <submittedName>
        <fullName evidence="4">Sensor domain-containing protein</fullName>
    </submittedName>
</protein>
<keyword evidence="2" id="KW-0812">Transmembrane</keyword>
<dbReference type="Gene3D" id="3.40.1000.70">
    <property type="entry name" value="PknH-like extracellular domain"/>
    <property type="match status" value="1"/>
</dbReference>
<dbReference type="Pfam" id="PF14032">
    <property type="entry name" value="PknH_C"/>
    <property type="match status" value="1"/>
</dbReference>
<feature type="compositionally biased region" description="Low complexity" evidence="1">
    <location>
        <begin position="39"/>
        <end position="57"/>
    </location>
</feature>
<name>A0ABS5RPS0_9MYCO</name>
<feature type="region of interest" description="Disordered" evidence="1">
    <location>
        <begin position="30"/>
        <end position="57"/>
    </location>
</feature>
<evidence type="ECO:0000313" key="4">
    <source>
        <dbReference type="EMBL" id="MBS9536285.1"/>
    </source>
</evidence>
<dbReference type="InterPro" id="IPR038232">
    <property type="entry name" value="PknH-like_Extracell_sf"/>
</dbReference>
<dbReference type="Proteomes" id="UP001519535">
    <property type="component" value="Unassembled WGS sequence"/>
</dbReference>
<proteinExistence type="predicted"/>
<keyword evidence="5" id="KW-1185">Reference proteome</keyword>
<feature type="non-terminal residue" evidence="4">
    <location>
        <position position="1"/>
    </location>
</feature>
<evidence type="ECO:0000259" key="3">
    <source>
        <dbReference type="Pfam" id="PF14032"/>
    </source>
</evidence>
<dbReference type="EMBL" id="JAHCLR010000132">
    <property type="protein sequence ID" value="MBS9536285.1"/>
    <property type="molecule type" value="Genomic_DNA"/>
</dbReference>
<sequence>RALVGVTLSYVFIAVAVVGVIAWATLGSATGKGPKESAAPSDPVPVTSTTTTPAPPSTVAAADLAGLLPDLVELKSLTGQQRLSAGQIYTVMSADGTTTDPPDCASLSGAAIPETYDQNVVTGSYGQVFNGPSDPMQPVFVNPNVVAFPDAAAAQAQVRLLKAAWQRCAESTITVNYPTVGRLVESVGKPVDAGNGITALEVELPKGAGICVRTIAAKGNVVVDDYLTTLSADVPHAVALTNAILAKIPG</sequence>
<dbReference type="InterPro" id="IPR026954">
    <property type="entry name" value="PknH-like_Extracell"/>
</dbReference>
<reference evidence="4 5" key="1">
    <citation type="submission" date="2021-05" db="EMBL/GenBank/DDBJ databases">
        <title>Mycobacterium acidophilum sp. nov., an extremely acid-tolerant member of the genus Mycobacterium.</title>
        <authorList>
            <person name="Xia J."/>
        </authorList>
    </citation>
    <scope>NUCLEOTIDE SEQUENCE [LARGE SCALE GENOMIC DNA]</scope>
    <source>
        <strain evidence="4 5">M1</strain>
    </source>
</reference>
<comment type="caution">
    <text evidence="4">The sequence shown here is derived from an EMBL/GenBank/DDBJ whole genome shotgun (WGS) entry which is preliminary data.</text>
</comment>
<evidence type="ECO:0000256" key="1">
    <source>
        <dbReference type="SAM" id="MobiDB-lite"/>
    </source>
</evidence>